<protein>
    <submittedName>
        <fullName evidence="1">Uncharacterized protein</fullName>
    </submittedName>
</protein>
<accession>A0ACC3SBL4</accession>
<reference evidence="1" key="1">
    <citation type="submission" date="2024-02" db="EMBL/GenBank/DDBJ databases">
        <title>Metagenome Assembled Genome of Zalaria obscura JY119.</title>
        <authorList>
            <person name="Vighnesh L."/>
            <person name="Jagadeeshwari U."/>
            <person name="Venkata Ramana C."/>
            <person name="Sasikala C."/>
        </authorList>
    </citation>
    <scope>NUCLEOTIDE SEQUENCE</scope>
    <source>
        <strain evidence="1">JY119</strain>
    </source>
</reference>
<proteinExistence type="predicted"/>
<name>A0ACC3SBL4_9PEZI</name>
<dbReference type="EMBL" id="JAMKPW020000022">
    <property type="protein sequence ID" value="KAK8206752.1"/>
    <property type="molecule type" value="Genomic_DNA"/>
</dbReference>
<evidence type="ECO:0000313" key="1">
    <source>
        <dbReference type="EMBL" id="KAK8206752.1"/>
    </source>
</evidence>
<organism evidence="1 2">
    <name type="scientific">Zalaria obscura</name>
    <dbReference type="NCBI Taxonomy" id="2024903"/>
    <lineage>
        <taxon>Eukaryota</taxon>
        <taxon>Fungi</taxon>
        <taxon>Dikarya</taxon>
        <taxon>Ascomycota</taxon>
        <taxon>Pezizomycotina</taxon>
        <taxon>Dothideomycetes</taxon>
        <taxon>Dothideomycetidae</taxon>
        <taxon>Dothideales</taxon>
        <taxon>Zalariaceae</taxon>
        <taxon>Zalaria</taxon>
    </lineage>
</organism>
<sequence>MGRWTRRSGQSRCAGEGALALIAGKKLDYSAFQPETAAALGIFTDAVIGDYVKWWYTPILPGEETFPFACRQTLTAFLISMSNHLSRKRPVDAFLDFITNSSSIVIVFLNELAAALNASPNTDAADAIVTYLEMKPDSSLANVLDSKHQDRKLDMVADDILQSYLDPKAYNYGVVRIFLKEVLSKLILAMTIQTCSKPEWINGMIVNMFEGEEPELIHAIDAGVESSTDDNLEGIQKRDKTQSLQENPSAAQDVDRSAMHQRHASRAEEVMDEAMKEAQRLTEMIKEEEARKERERHAAASSSEDVSEDTTQGTATPTSSQSDLEKAQDADASSITAGLSGSATLENTVVPPTTPPARQSFTSFDQLVPNQGPTALQSSPERTRRESAAPVLTLYNAKISIFDDSMPGEKGTIKAKPTIDYLIQIEPSNSNFPGWMIARNYMGGIGIGREMPVSQAKTEAKKTMKQRSAWTTDAGLVHDHAQYPIDSLYIRDALHGTRRSGLDLCLSKRYRCAKLRSKECSFTALGQLECAALHTADSLSRGGTLSGMFVFPALSSAIVLFHGFAHTAVGRGSKRRLTNKEAEGLTQMSVSALRIPKRTTKKSQSPVDKASKCQLMISGPMIGRLSATTPPHLPLTAHMPFTMWFTVNPTSNITFAPYTHVDLLDWIPPSLRLPLRRL</sequence>
<gene>
    <name evidence="1" type="ORF">M8818_004586</name>
</gene>
<comment type="caution">
    <text evidence="1">The sequence shown here is derived from an EMBL/GenBank/DDBJ whole genome shotgun (WGS) entry which is preliminary data.</text>
</comment>
<keyword evidence="2" id="KW-1185">Reference proteome</keyword>
<evidence type="ECO:0000313" key="2">
    <source>
        <dbReference type="Proteomes" id="UP001320706"/>
    </source>
</evidence>
<dbReference type="Proteomes" id="UP001320706">
    <property type="component" value="Unassembled WGS sequence"/>
</dbReference>